<keyword evidence="3" id="KW-1185">Reference proteome</keyword>
<proteinExistence type="predicted"/>
<protein>
    <submittedName>
        <fullName evidence="2">Uncharacterized protein</fullName>
    </submittedName>
</protein>
<dbReference type="AlphaFoldDB" id="A0AAV7PI65"/>
<evidence type="ECO:0000256" key="1">
    <source>
        <dbReference type="SAM" id="Coils"/>
    </source>
</evidence>
<accession>A0AAV7PI65</accession>
<dbReference type="Proteomes" id="UP001066276">
    <property type="component" value="Chromosome 7"/>
</dbReference>
<gene>
    <name evidence="2" type="ORF">NDU88_005463</name>
</gene>
<evidence type="ECO:0000313" key="3">
    <source>
        <dbReference type="Proteomes" id="UP001066276"/>
    </source>
</evidence>
<reference evidence="2" key="1">
    <citation type="journal article" date="2022" name="bioRxiv">
        <title>Sequencing and chromosome-scale assembly of the giantPleurodeles waltlgenome.</title>
        <authorList>
            <person name="Brown T."/>
            <person name="Elewa A."/>
            <person name="Iarovenko S."/>
            <person name="Subramanian E."/>
            <person name="Araus A.J."/>
            <person name="Petzold A."/>
            <person name="Susuki M."/>
            <person name="Suzuki K.-i.T."/>
            <person name="Hayashi T."/>
            <person name="Toyoda A."/>
            <person name="Oliveira C."/>
            <person name="Osipova E."/>
            <person name="Leigh N.D."/>
            <person name="Simon A."/>
            <person name="Yun M.H."/>
        </authorList>
    </citation>
    <scope>NUCLEOTIDE SEQUENCE</scope>
    <source>
        <strain evidence="2">20211129_DDA</strain>
        <tissue evidence="2">Liver</tissue>
    </source>
</reference>
<comment type="caution">
    <text evidence="2">The sequence shown here is derived from an EMBL/GenBank/DDBJ whole genome shotgun (WGS) entry which is preliminary data.</text>
</comment>
<name>A0AAV7PI65_PLEWA</name>
<evidence type="ECO:0000313" key="2">
    <source>
        <dbReference type="EMBL" id="KAJ1127057.1"/>
    </source>
</evidence>
<organism evidence="2 3">
    <name type="scientific">Pleurodeles waltl</name>
    <name type="common">Iberian ribbed newt</name>
    <dbReference type="NCBI Taxonomy" id="8319"/>
    <lineage>
        <taxon>Eukaryota</taxon>
        <taxon>Metazoa</taxon>
        <taxon>Chordata</taxon>
        <taxon>Craniata</taxon>
        <taxon>Vertebrata</taxon>
        <taxon>Euteleostomi</taxon>
        <taxon>Amphibia</taxon>
        <taxon>Batrachia</taxon>
        <taxon>Caudata</taxon>
        <taxon>Salamandroidea</taxon>
        <taxon>Salamandridae</taxon>
        <taxon>Pleurodelinae</taxon>
        <taxon>Pleurodeles</taxon>
    </lineage>
</organism>
<sequence>METSPELTPSALLTQTNMDNFLSKMQAEIVSLKTKFSSFIHKIKHGIDGRGERVNVMEETLDSSTEDLEALSRRVFTLEDQQMDFYLKHKDLENRSWRNKIRIRDIPKRMQGPDLLSFVADLLDAIPGDPDTPPPYAG</sequence>
<feature type="coiled-coil region" evidence="1">
    <location>
        <begin position="54"/>
        <end position="81"/>
    </location>
</feature>
<dbReference type="EMBL" id="JANPWB010000011">
    <property type="protein sequence ID" value="KAJ1127057.1"/>
    <property type="molecule type" value="Genomic_DNA"/>
</dbReference>
<keyword evidence="1" id="KW-0175">Coiled coil</keyword>